<dbReference type="AlphaFoldDB" id="G2JA82"/>
<name>G2JA82_9BURK</name>
<feature type="signal peptide" evidence="2">
    <location>
        <begin position="1"/>
        <end position="24"/>
    </location>
</feature>
<keyword evidence="4" id="KW-1185">Reference proteome</keyword>
<proteinExistence type="predicted"/>
<evidence type="ECO:0000313" key="3">
    <source>
        <dbReference type="EMBL" id="CCD29682.1"/>
    </source>
</evidence>
<feature type="region of interest" description="Disordered" evidence="1">
    <location>
        <begin position="39"/>
        <end position="58"/>
    </location>
</feature>
<sequence length="81" mass="8517">MPSHLSFRLSLVFLLTVFASGSLAADGAEAALSSDPARLTRAPQLEEHPLRTSRSGAKLSFPLSDARRSGLNAVSALDHTA</sequence>
<accession>G2JA82</accession>
<evidence type="ECO:0000256" key="1">
    <source>
        <dbReference type="SAM" id="MobiDB-lite"/>
    </source>
</evidence>
<reference evidence="3 4" key="1">
    <citation type="submission" date="2011-08" db="EMBL/GenBank/DDBJ databases">
        <title>The genome of the obligate endobacterium of an arbuscular mycorrhizal fungus reveals an interphylum network of nutritional interactions.</title>
        <authorList>
            <person name="Ghignone S."/>
            <person name="Salvioli A."/>
            <person name="Anca I."/>
            <person name="Lumini E."/>
            <person name="Ortu G."/>
            <person name="Petiti L."/>
            <person name="Cruveiller S."/>
            <person name="Bianciotto V."/>
            <person name="Piffanelli P."/>
            <person name="Lanfranco L."/>
            <person name="Bonfante P."/>
        </authorList>
    </citation>
    <scope>NUCLEOTIDE SEQUENCE [LARGE SCALE GENOMIC DNA]</scope>
    <source>
        <strain evidence="3 4">BEG34</strain>
    </source>
</reference>
<protein>
    <submittedName>
        <fullName evidence="3">Uncharacterized protein</fullName>
    </submittedName>
</protein>
<organism evidence="3 4">
    <name type="scientific">Candidatus Glomeribacter gigasporarum BEG34</name>
    <dbReference type="NCBI Taxonomy" id="1070319"/>
    <lineage>
        <taxon>Bacteria</taxon>
        <taxon>Pseudomonadati</taxon>
        <taxon>Pseudomonadota</taxon>
        <taxon>Betaproteobacteria</taxon>
        <taxon>Burkholderiales</taxon>
        <taxon>Burkholderiaceae</taxon>
        <taxon>Candidatus Glomeribacter</taxon>
    </lineage>
</organism>
<dbReference type="Proteomes" id="UP000054051">
    <property type="component" value="Unassembled WGS sequence"/>
</dbReference>
<gene>
    <name evidence="3" type="ORF">CAGGBEG34_280024</name>
</gene>
<evidence type="ECO:0000313" key="4">
    <source>
        <dbReference type="Proteomes" id="UP000054051"/>
    </source>
</evidence>
<evidence type="ECO:0000256" key="2">
    <source>
        <dbReference type="SAM" id="SignalP"/>
    </source>
</evidence>
<comment type="caution">
    <text evidence="3">The sequence shown here is derived from an EMBL/GenBank/DDBJ whole genome shotgun (WGS) entry which is preliminary data.</text>
</comment>
<feature type="chain" id="PRO_5003431600" evidence="2">
    <location>
        <begin position="25"/>
        <end position="81"/>
    </location>
</feature>
<keyword evidence="2" id="KW-0732">Signal</keyword>
<dbReference type="EMBL" id="CAFB01000045">
    <property type="protein sequence ID" value="CCD29682.1"/>
    <property type="molecule type" value="Genomic_DNA"/>
</dbReference>